<dbReference type="PANTHER" id="PTHR12917:SF18">
    <property type="entry name" value="DNA DAMAGE-INDUCIBLE PROTEIN 1-LIKE"/>
    <property type="match status" value="1"/>
</dbReference>
<accession>A0A1Q3C991</accession>
<evidence type="ECO:0000313" key="1">
    <source>
        <dbReference type="EMBL" id="GAV76794.1"/>
    </source>
</evidence>
<sequence length="262" mass="28521">MVAQSDSGGTTDSESPTRVAPLQLINALRTVPQSGLLYVHMMVQGMQVLAMVDTGATHSFLAERMVTRLSLRVDKHTSRIKAVNSQAQAVAGMAHGVQISIGDWAGKIDLMVVPLHDFDLILGNDFFISEKVIMMPQLCGLFIMNELNPCFVLGHNVVAVRPLGEKVKAETLSAMQLARGLKKGHMAYLASLVEVKSEKAVAAPTEVVGLLEEFKDVMLMELPDGLPPRCGVDHKIELIPGSRAPAKALYRMSPKELEELRN</sequence>
<proteinExistence type="predicted"/>
<dbReference type="OrthoDB" id="1939491at2759"/>
<reference evidence="1" key="2">
    <citation type="journal article" date="2017" name="Nat. Ecol. Evol.">
        <title>Genome of the pitcher plant Cephalotus reveals genetic changes associated with carnivory.</title>
        <authorList>
            <person name="Fukushima K."/>
            <person name="Fang X."/>
            <person name="Alvarez-Ponce D."/>
            <person name="Cai H."/>
            <person name="Carretero-Paulet L."/>
            <person name="Chen C."/>
            <person name="Chang T."/>
            <person name="Farr K.M."/>
            <person name="Fujita T."/>
            <person name="Hiwatashi Y."/>
            <person name="Hoshi Y."/>
            <person name="Imai T."/>
            <person name="Kasahara M."/>
            <person name="Librado P."/>
            <person name="Mao L."/>
            <person name="Mori H."/>
            <person name="Nishiyama T."/>
            <person name="Nozawa M."/>
            <person name="Palfalvi G."/>
            <person name="Pollard S.T."/>
            <person name="Rozas J."/>
            <person name="Sanchez-Gracia A."/>
            <person name="Sankoff D."/>
            <person name="Shibata T.F."/>
            <person name="Shigenobu S."/>
            <person name="Sumikawa N."/>
            <person name="Uzawa T."/>
            <person name="Xie M."/>
            <person name="Zheng C."/>
            <person name="Pollock D.D."/>
            <person name="Albert V.A."/>
            <person name="Li S."/>
            <person name="Hasebe M."/>
        </authorList>
    </citation>
    <scope>NUCLEOTIDE SEQUENCE</scope>
    <source>
        <strain evidence="1">St1</strain>
    </source>
</reference>
<dbReference type="AlphaFoldDB" id="A0A1Q3C991"/>
<dbReference type="Proteomes" id="UP000187406">
    <property type="component" value="Unassembled WGS sequence"/>
</dbReference>
<dbReference type="InterPro" id="IPR021109">
    <property type="entry name" value="Peptidase_aspartic_dom_sf"/>
</dbReference>
<dbReference type="EMBL" id="BDDD01001528">
    <property type="protein sequence ID" value="GAV76794.1"/>
    <property type="molecule type" value="Genomic_DNA"/>
</dbReference>
<dbReference type="EMBL" id="BDDD01006775">
    <property type="protein sequence ID" value="GAV90946.1"/>
    <property type="molecule type" value="Genomic_DNA"/>
</dbReference>
<protein>
    <submittedName>
        <fullName evidence="1">Gag-asp_proteas domain-containing protein</fullName>
    </submittedName>
</protein>
<reference evidence="3" key="1">
    <citation type="submission" date="2016-04" db="EMBL/GenBank/DDBJ databases">
        <title>Cephalotus genome sequencing.</title>
        <authorList>
            <person name="Fukushima K."/>
            <person name="Hasebe M."/>
            <person name="Fang X."/>
        </authorList>
    </citation>
    <scope>NUCLEOTIDE SEQUENCE [LARGE SCALE GENOMIC DNA]</scope>
    <source>
        <strain evidence="3">cv. St1</strain>
    </source>
</reference>
<dbReference type="SUPFAM" id="SSF50630">
    <property type="entry name" value="Acid proteases"/>
    <property type="match status" value="1"/>
</dbReference>
<name>A0A1Q3C991_CEPFO</name>
<gene>
    <name evidence="1" type="ORF">CFOL_v3_20267</name>
    <name evidence="2" type="ORF">CFOL_v3_34346</name>
</gene>
<dbReference type="PANTHER" id="PTHR12917">
    <property type="entry name" value="ASPARTYL PROTEASE DDI-RELATED"/>
    <property type="match status" value="1"/>
</dbReference>
<dbReference type="CDD" id="cd00303">
    <property type="entry name" value="retropepsin_like"/>
    <property type="match status" value="1"/>
</dbReference>
<keyword evidence="3" id="KW-1185">Reference proteome</keyword>
<organism evidence="1 3">
    <name type="scientific">Cephalotus follicularis</name>
    <name type="common">Albany pitcher plant</name>
    <dbReference type="NCBI Taxonomy" id="3775"/>
    <lineage>
        <taxon>Eukaryota</taxon>
        <taxon>Viridiplantae</taxon>
        <taxon>Streptophyta</taxon>
        <taxon>Embryophyta</taxon>
        <taxon>Tracheophyta</taxon>
        <taxon>Spermatophyta</taxon>
        <taxon>Magnoliopsida</taxon>
        <taxon>eudicotyledons</taxon>
        <taxon>Gunneridae</taxon>
        <taxon>Pentapetalae</taxon>
        <taxon>rosids</taxon>
        <taxon>fabids</taxon>
        <taxon>Oxalidales</taxon>
        <taxon>Cephalotaceae</taxon>
        <taxon>Cephalotus</taxon>
    </lineage>
</organism>
<comment type="caution">
    <text evidence="1">The sequence shown here is derived from an EMBL/GenBank/DDBJ whole genome shotgun (WGS) entry which is preliminary data.</text>
</comment>
<dbReference type="Pfam" id="PF13975">
    <property type="entry name" value="gag-asp_proteas"/>
    <property type="match status" value="1"/>
</dbReference>
<evidence type="ECO:0000313" key="2">
    <source>
        <dbReference type="EMBL" id="GAV90946.1"/>
    </source>
</evidence>
<evidence type="ECO:0000313" key="3">
    <source>
        <dbReference type="Proteomes" id="UP000187406"/>
    </source>
</evidence>
<dbReference type="Gene3D" id="2.40.70.10">
    <property type="entry name" value="Acid Proteases"/>
    <property type="match status" value="1"/>
</dbReference>